<dbReference type="InterPro" id="IPR007065">
    <property type="entry name" value="HPP"/>
</dbReference>
<evidence type="ECO:0000256" key="2">
    <source>
        <dbReference type="SAM" id="MobiDB-lite"/>
    </source>
</evidence>
<dbReference type="PROSITE" id="PS51371">
    <property type="entry name" value="CBS"/>
    <property type="match status" value="2"/>
</dbReference>
<organism evidence="5 6">
    <name type="scientific">Vandammella animalimorsus</name>
    <dbReference type="NCBI Taxonomy" id="2029117"/>
    <lineage>
        <taxon>Bacteria</taxon>
        <taxon>Pseudomonadati</taxon>
        <taxon>Pseudomonadota</taxon>
        <taxon>Betaproteobacteria</taxon>
        <taxon>Burkholderiales</taxon>
        <taxon>Comamonadaceae</taxon>
        <taxon>Vandammella</taxon>
    </lineage>
</organism>
<feature type="transmembrane region" description="Helical" evidence="3">
    <location>
        <begin position="156"/>
        <end position="176"/>
    </location>
</feature>
<feature type="domain" description="CBS" evidence="4">
    <location>
        <begin position="429"/>
        <end position="485"/>
    </location>
</feature>
<evidence type="ECO:0000259" key="4">
    <source>
        <dbReference type="PROSITE" id="PS51371"/>
    </source>
</evidence>
<feature type="region of interest" description="Disordered" evidence="2">
    <location>
        <begin position="486"/>
        <end position="585"/>
    </location>
</feature>
<feature type="transmembrane region" description="Helical" evidence="3">
    <location>
        <begin position="130"/>
        <end position="149"/>
    </location>
</feature>
<reference evidence="5 6" key="1">
    <citation type="submission" date="2017-08" db="EMBL/GenBank/DDBJ databases">
        <title>WGS of Clinical strains of the CDC Group NO-1 linked to zoonotic infections in humans.</title>
        <authorList>
            <person name="Bernier A.-M."/>
            <person name="Bernard K."/>
        </authorList>
    </citation>
    <scope>NUCLEOTIDE SEQUENCE [LARGE SCALE GENOMIC DNA]</scope>
    <source>
        <strain evidence="5 6">NML91-0035</strain>
    </source>
</reference>
<dbReference type="Pfam" id="PF00571">
    <property type="entry name" value="CBS"/>
    <property type="match status" value="2"/>
</dbReference>
<evidence type="ECO:0000256" key="1">
    <source>
        <dbReference type="PROSITE-ProRule" id="PRU00703"/>
    </source>
</evidence>
<dbReference type="InterPro" id="IPR046342">
    <property type="entry name" value="CBS_dom_sf"/>
</dbReference>
<dbReference type="AlphaFoldDB" id="A0A2A2T829"/>
<dbReference type="SUPFAM" id="SSF54631">
    <property type="entry name" value="CBS-domain pair"/>
    <property type="match status" value="1"/>
</dbReference>
<dbReference type="Proteomes" id="UP000217780">
    <property type="component" value="Unassembled WGS sequence"/>
</dbReference>
<keyword evidence="1" id="KW-0129">CBS domain</keyword>
<feature type="domain" description="CBS" evidence="4">
    <location>
        <begin position="318"/>
        <end position="375"/>
    </location>
</feature>
<evidence type="ECO:0000313" key="5">
    <source>
        <dbReference type="EMBL" id="PAX18285.1"/>
    </source>
</evidence>
<dbReference type="InterPro" id="IPR058581">
    <property type="entry name" value="TM_HPP"/>
</dbReference>
<dbReference type="Gene3D" id="3.10.580.10">
    <property type="entry name" value="CBS-domain"/>
    <property type="match status" value="2"/>
</dbReference>
<comment type="caution">
    <text evidence="5">The sequence shown here is derived from an EMBL/GenBank/DDBJ whole genome shotgun (WGS) entry which is preliminary data.</text>
</comment>
<dbReference type="Pfam" id="PF04982">
    <property type="entry name" value="TM_HPP"/>
    <property type="match status" value="1"/>
</dbReference>
<feature type="transmembrane region" description="Helical" evidence="3">
    <location>
        <begin position="105"/>
        <end position="124"/>
    </location>
</feature>
<sequence length="585" mass="61131">MPCGTIAALGSPHPSSGSAGVEARAGLQGASRSKRPESAVARGAAMCAGLPLVSAARPGSPRAENLFAPRPAMSTPSSLTHRLHQLLLDLRPAPTGIALKECLRIMGGCALSVGIVATLAQWLAQSQLELFWHGATLASSALLVFALPFSPMAQPWAVLMGSLLCTAVGMACSWLLGHNTVLAACLAVPLAIVAMIYLRAVHPPATSLALYAVLQHIHAPSVLLFPIGFNLLLLIAIAIAYNHATGRRYPHRQISTAAPDEASAQGKQLLTQTDVDQVLARHNELLAISRNDLTKMLQKASGAAYERTFGELRCADVMTTQVHSVQADMAIDEFEAYMRQYRHRELPVLDADGHLLGTVGLAQWMDLQDQQPAAQAATQAAAADSAGQQAQSSRWRQWMRLPWKALAAPPEPPAPEPTPTAPQRVRDIMVPSVAVAHGEQPVLELLGLLCQGGLYHLPVVGENQRLLGIITQTDVLRALNQALPEATPRSDAAASGNAPSEPETQAPSASDETPATPLPAPEQPQAQADSNAPQPPSAPGDASPLQPEAAASAPAPAASSDGIASSTAQTNASAAPPSSAEARSD</sequence>
<evidence type="ECO:0000256" key="3">
    <source>
        <dbReference type="SAM" id="Phobius"/>
    </source>
</evidence>
<dbReference type="PANTHER" id="PTHR33741:SF5">
    <property type="entry name" value="TRANSMEMBRANE PROTEIN DDB_G0269096-RELATED"/>
    <property type="match status" value="1"/>
</dbReference>
<feature type="region of interest" description="Disordered" evidence="2">
    <location>
        <begin position="1"/>
        <end position="35"/>
    </location>
</feature>
<evidence type="ECO:0000313" key="6">
    <source>
        <dbReference type="Proteomes" id="UP000217780"/>
    </source>
</evidence>
<gene>
    <name evidence="5" type="ORF">CLI92_00045</name>
</gene>
<dbReference type="InterPro" id="IPR000644">
    <property type="entry name" value="CBS_dom"/>
</dbReference>
<dbReference type="PANTHER" id="PTHR33741">
    <property type="entry name" value="TRANSMEMBRANE PROTEIN DDB_G0269096-RELATED"/>
    <property type="match status" value="1"/>
</dbReference>
<feature type="compositionally biased region" description="Low complexity" evidence="2">
    <location>
        <begin position="542"/>
        <end position="585"/>
    </location>
</feature>
<dbReference type="CDD" id="cd02205">
    <property type="entry name" value="CBS_pair_SF"/>
    <property type="match status" value="1"/>
</dbReference>
<keyword evidence="3" id="KW-0812">Transmembrane</keyword>
<dbReference type="SMART" id="SM00116">
    <property type="entry name" value="CBS"/>
    <property type="match status" value="2"/>
</dbReference>
<keyword evidence="3" id="KW-1133">Transmembrane helix</keyword>
<accession>A0A2A2T829</accession>
<dbReference type="EMBL" id="NTBI01000001">
    <property type="protein sequence ID" value="PAX18285.1"/>
    <property type="molecule type" value="Genomic_DNA"/>
</dbReference>
<name>A0A2A2T829_9BURK</name>
<protein>
    <recommendedName>
        <fullName evidence="4">CBS domain-containing protein</fullName>
    </recommendedName>
</protein>
<keyword evidence="3" id="KW-0472">Membrane</keyword>
<feature type="compositionally biased region" description="Polar residues" evidence="2">
    <location>
        <begin position="502"/>
        <end position="511"/>
    </location>
</feature>
<proteinExistence type="predicted"/>
<feature type="transmembrane region" description="Helical" evidence="3">
    <location>
        <begin position="222"/>
        <end position="241"/>
    </location>
</feature>
<feature type="transmembrane region" description="Helical" evidence="3">
    <location>
        <begin position="182"/>
        <end position="201"/>
    </location>
</feature>